<reference evidence="8 9" key="1">
    <citation type="submission" date="2020-08" db="EMBL/GenBank/DDBJ databases">
        <title>Genomic Encyclopedia of Type Strains, Phase III (KMG-III): the genomes of soil and plant-associated and newly described type strains.</title>
        <authorList>
            <person name="Whitman W."/>
        </authorList>
    </citation>
    <scope>NUCLEOTIDE SEQUENCE [LARGE SCALE GENOMIC DNA]</scope>
    <source>
        <strain evidence="8 9">CECT 8803</strain>
    </source>
</reference>
<dbReference type="Gene3D" id="1.10.443.10">
    <property type="entry name" value="Intergrase catalytic core"/>
    <property type="match status" value="1"/>
</dbReference>
<feature type="domain" description="Tyr recombinase" evidence="6">
    <location>
        <begin position="198"/>
        <end position="372"/>
    </location>
</feature>
<dbReference type="PANTHER" id="PTHR30629:SF2">
    <property type="entry name" value="PROPHAGE INTEGRASE INTS-RELATED"/>
    <property type="match status" value="1"/>
</dbReference>
<comment type="similarity">
    <text evidence="1">Belongs to the 'phage' integrase family.</text>
</comment>
<dbReference type="Proteomes" id="UP000581135">
    <property type="component" value="Unassembled WGS sequence"/>
</dbReference>
<dbReference type="PROSITE" id="PS51898">
    <property type="entry name" value="TYR_RECOMBINASE"/>
    <property type="match status" value="1"/>
</dbReference>
<dbReference type="InterPro" id="IPR044068">
    <property type="entry name" value="CB"/>
</dbReference>
<keyword evidence="2" id="KW-0229">DNA integration</keyword>
<keyword evidence="9" id="KW-1185">Reference proteome</keyword>
<evidence type="ECO:0000256" key="1">
    <source>
        <dbReference type="ARBA" id="ARBA00008857"/>
    </source>
</evidence>
<comment type="caution">
    <text evidence="8">The sequence shown here is derived from an EMBL/GenBank/DDBJ whole genome shotgun (WGS) entry which is preliminary data.</text>
</comment>
<dbReference type="InterPro" id="IPR010998">
    <property type="entry name" value="Integrase_recombinase_N"/>
</dbReference>
<evidence type="ECO:0000259" key="6">
    <source>
        <dbReference type="PROSITE" id="PS51898"/>
    </source>
</evidence>
<dbReference type="InterPro" id="IPR011010">
    <property type="entry name" value="DNA_brk_join_enz"/>
</dbReference>
<dbReference type="Pfam" id="PF00589">
    <property type="entry name" value="Phage_integrase"/>
    <property type="match status" value="1"/>
</dbReference>
<dbReference type="Pfam" id="PF14659">
    <property type="entry name" value="Phage_int_SAM_3"/>
    <property type="match status" value="1"/>
</dbReference>
<dbReference type="RefSeq" id="WP_183416193.1">
    <property type="nucleotide sequence ID" value="NZ_JACHXA010000004.1"/>
</dbReference>
<feature type="domain" description="Core-binding (CB)" evidence="7">
    <location>
        <begin position="96"/>
        <end position="176"/>
    </location>
</feature>
<evidence type="ECO:0000256" key="4">
    <source>
        <dbReference type="ARBA" id="ARBA00023172"/>
    </source>
</evidence>
<dbReference type="InterPro" id="IPR004107">
    <property type="entry name" value="Integrase_SAM-like_N"/>
</dbReference>
<dbReference type="EMBL" id="JACHXA010000004">
    <property type="protein sequence ID" value="MBB3065353.1"/>
    <property type="molecule type" value="Genomic_DNA"/>
</dbReference>
<proteinExistence type="inferred from homology"/>
<dbReference type="PANTHER" id="PTHR30629">
    <property type="entry name" value="PROPHAGE INTEGRASE"/>
    <property type="match status" value="1"/>
</dbReference>
<dbReference type="InterPro" id="IPR038488">
    <property type="entry name" value="Integrase_DNA-bd_sf"/>
</dbReference>
<dbReference type="InterPro" id="IPR013762">
    <property type="entry name" value="Integrase-like_cat_sf"/>
</dbReference>
<keyword evidence="4" id="KW-0233">DNA recombination</keyword>
<evidence type="ECO:0000256" key="2">
    <source>
        <dbReference type="ARBA" id="ARBA00022908"/>
    </source>
</evidence>
<name>A0A839SWL9_9PROT</name>
<dbReference type="Pfam" id="PF13356">
    <property type="entry name" value="Arm-DNA-bind_3"/>
    <property type="match status" value="1"/>
</dbReference>
<gene>
    <name evidence="8" type="ORF">FHR98_001640</name>
</gene>
<dbReference type="GO" id="GO:0003677">
    <property type="term" value="F:DNA binding"/>
    <property type="evidence" value="ECO:0007669"/>
    <property type="project" value="UniProtKB-UniRule"/>
</dbReference>
<dbReference type="GO" id="GO:0006310">
    <property type="term" value="P:DNA recombination"/>
    <property type="evidence" value="ECO:0007669"/>
    <property type="project" value="UniProtKB-KW"/>
</dbReference>
<keyword evidence="3 5" id="KW-0238">DNA-binding</keyword>
<evidence type="ECO:0000256" key="3">
    <source>
        <dbReference type="ARBA" id="ARBA00023125"/>
    </source>
</evidence>
<dbReference type="GO" id="GO:0015074">
    <property type="term" value="P:DNA integration"/>
    <property type="evidence" value="ECO:0007669"/>
    <property type="project" value="UniProtKB-KW"/>
</dbReference>
<dbReference type="PROSITE" id="PS51900">
    <property type="entry name" value="CB"/>
    <property type="match status" value="1"/>
</dbReference>
<evidence type="ECO:0000259" key="7">
    <source>
        <dbReference type="PROSITE" id="PS51900"/>
    </source>
</evidence>
<accession>A0A839SWL9</accession>
<sequence length="388" mass="43578">MPKLTKRTVDALQVKDKDYFLWDSELPGFGVRVMPSGRKGYLIQYRDDGRRTRRKGLGKHGVVTADEARTEARLQLAAISQGSNPAEEKRRRAMASTVDTLCELFMRDHVTHRCKPSTQKEYRRNIDLFIIPALGRCKVEDVTRAQVAALHARYHDKPYQANRTLGVLSIMFNLAEVWGLRPDGSNPCRHVRKYAEKKRERFLNSNELERLGATLTELEASGEESQAAIDAIRLLILTGCRLGEIQTLKWEYIQGDSIWLPDSKTGAKRVYLGGAALEVLGAIKRLPDNPYVIAGTKPGAHLTDMQKPWRRIRAKAGLPDLRIHDLRHSFASSAVGMGESLPMIGKLLGHSQVQTTARYAHLADDPMKAAADRVSAKISISMTPRRHR</sequence>
<dbReference type="InterPro" id="IPR050808">
    <property type="entry name" value="Phage_Integrase"/>
</dbReference>
<dbReference type="SUPFAM" id="SSF56349">
    <property type="entry name" value="DNA breaking-rejoining enzymes"/>
    <property type="match status" value="1"/>
</dbReference>
<dbReference type="AlphaFoldDB" id="A0A839SWL9"/>
<dbReference type="Gene3D" id="1.10.150.130">
    <property type="match status" value="1"/>
</dbReference>
<evidence type="ECO:0000313" key="8">
    <source>
        <dbReference type="EMBL" id="MBB3065353.1"/>
    </source>
</evidence>
<evidence type="ECO:0000256" key="5">
    <source>
        <dbReference type="PROSITE-ProRule" id="PRU01248"/>
    </source>
</evidence>
<dbReference type="InterPro" id="IPR025166">
    <property type="entry name" value="Integrase_DNA_bind_dom"/>
</dbReference>
<dbReference type="InterPro" id="IPR002104">
    <property type="entry name" value="Integrase_catalytic"/>
</dbReference>
<evidence type="ECO:0000313" key="9">
    <source>
        <dbReference type="Proteomes" id="UP000581135"/>
    </source>
</evidence>
<organism evidence="8 9">
    <name type="scientific">Limibacillus halophilus</name>
    <dbReference type="NCBI Taxonomy" id="1579333"/>
    <lineage>
        <taxon>Bacteria</taxon>
        <taxon>Pseudomonadati</taxon>
        <taxon>Pseudomonadota</taxon>
        <taxon>Alphaproteobacteria</taxon>
        <taxon>Rhodospirillales</taxon>
        <taxon>Rhodovibrionaceae</taxon>
        <taxon>Limibacillus</taxon>
    </lineage>
</organism>
<dbReference type="Gene3D" id="3.30.160.390">
    <property type="entry name" value="Integrase, DNA-binding domain"/>
    <property type="match status" value="1"/>
</dbReference>
<protein>
    <submittedName>
        <fullName evidence="8">Integrase</fullName>
    </submittedName>
</protein>
<dbReference type="CDD" id="cd00796">
    <property type="entry name" value="INT_Rci_Hp1_C"/>
    <property type="match status" value="1"/>
</dbReference>